<dbReference type="RefSeq" id="WP_230868157.1">
    <property type="nucleotide sequence ID" value="NZ_CP046640.1"/>
</dbReference>
<dbReference type="Proteomes" id="UP000665020">
    <property type="component" value="Chromosome"/>
</dbReference>
<dbReference type="KEGG" id="ifn:GM661_18675"/>
<protein>
    <submittedName>
        <fullName evidence="1">Uncharacterized protein</fullName>
    </submittedName>
</protein>
<dbReference type="EMBL" id="CP046640">
    <property type="protein sequence ID" value="QTL99834.1"/>
    <property type="molecule type" value="Genomic_DNA"/>
</dbReference>
<proteinExistence type="predicted"/>
<evidence type="ECO:0000313" key="2">
    <source>
        <dbReference type="Proteomes" id="UP000665020"/>
    </source>
</evidence>
<sequence length="114" mass="13596">MIQINNYFFEPTKFEKKYREIGNTQRSFSGKVHTQNINKYYNFQLKIEGLSPSMFGNLLYLLSLNRGEDPSNLTLLDNEGNEYTVIIPINGVNYDREEGEEETYYWEMEMWEVI</sequence>
<keyword evidence="2" id="KW-1185">Reference proteome</keyword>
<organism evidence="1 2">
    <name type="scientific">Iocasia fonsfrigidae</name>
    <dbReference type="NCBI Taxonomy" id="2682810"/>
    <lineage>
        <taxon>Bacteria</taxon>
        <taxon>Bacillati</taxon>
        <taxon>Bacillota</taxon>
        <taxon>Clostridia</taxon>
        <taxon>Halanaerobiales</taxon>
        <taxon>Halanaerobiaceae</taxon>
        <taxon>Iocasia</taxon>
    </lineage>
</organism>
<evidence type="ECO:0000313" key="1">
    <source>
        <dbReference type="EMBL" id="QTL99834.1"/>
    </source>
</evidence>
<name>A0A8A7KP53_9FIRM</name>
<dbReference type="AlphaFoldDB" id="A0A8A7KP53"/>
<accession>A0A8A7KP53</accession>
<reference evidence="1" key="1">
    <citation type="submission" date="2019-12" db="EMBL/GenBank/DDBJ databases">
        <authorList>
            <person name="zhang j."/>
            <person name="sun C.M."/>
        </authorList>
    </citation>
    <scope>NUCLEOTIDE SEQUENCE</scope>
    <source>
        <strain evidence="1">NS-1</strain>
    </source>
</reference>
<gene>
    <name evidence="1" type="ORF">GM661_18675</name>
</gene>